<dbReference type="SUPFAM" id="SSF56112">
    <property type="entry name" value="Protein kinase-like (PK-like)"/>
    <property type="match status" value="1"/>
</dbReference>
<dbReference type="Proteomes" id="UP000290288">
    <property type="component" value="Unassembled WGS sequence"/>
</dbReference>
<proteinExistence type="predicted"/>
<comment type="caution">
    <text evidence="2">The sequence shown here is derived from an EMBL/GenBank/DDBJ whole genome shotgun (WGS) entry which is preliminary data.</text>
</comment>
<keyword evidence="3" id="KW-1185">Reference proteome</keyword>
<dbReference type="InterPro" id="IPR011009">
    <property type="entry name" value="Kinase-like_dom_sf"/>
</dbReference>
<dbReference type="AlphaFoldDB" id="A0A4Q2DNN9"/>
<dbReference type="EMBL" id="SDEE01000091">
    <property type="protein sequence ID" value="RXW21880.1"/>
    <property type="molecule type" value="Genomic_DNA"/>
</dbReference>
<dbReference type="STRING" id="2316362.A0A4Q2DNN9"/>
<sequence>MSESPQSLNPYQAEIVERCRPAVRVAAQDFKAPRVVQFEDYVVKFNQNDPSLFNEADTQSFVYATALKSSAPSAPRIPEVYECFLWDKWHYLVMERIQLPTIEDWIKDDPPSNESRSESSAARAQSQSETRFEKACEAVSNALTWLFSLSPPPGSDIGLIQGPYSQLQSPEVRDKSGYAFNRFFGSHYKAPIRYTNADALERHINMALKTCRGRNPRPMKVNFSDEPLVMVQDVIKAHNFLIDPQTLQVTLLNFGSISVLPRSFASYTLSNYTDAFSKRIYEVMNWERSGNMSPMVAATGLYWLMTEACKCFGLDKHGVPDSKFVYRSD</sequence>
<feature type="compositionally biased region" description="Low complexity" evidence="1">
    <location>
        <begin position="118"/>
        <end position="128"/>
    </location>
</feature>
<organism evidence="2 3">
    <name type="scientific">Candolleomyces aberdarensis</name>
    <dbReference type="NCBI Taxonomy" id="2316362"/>
    <lineage>
        <taxon>Eukaryota</taxon>
        <taxon>Fungi</taxon>
        <taxon>Dikarya</taxon>
        <taxon>Basidiomycota</taxon>
        <taxon>Agaricomycotina</taxon>
        <taxon>Agaricomycetes</taxon>
        <taxon>Agaricomycetidae</taxon>
        <taxon>Agaricales</taxon>
        <taxon>Agaricineae</taxon>
        <taxon>Psathyrellaceae</taxon>
        <taxon>Candolleomyces</taxon>
    </lineage>
</organism>
<evidence type="ECO:0000256" key="1">
    <source>
        <dbReference type="SAM" id="MobiDB-lite"/>
    </source>
</evidence>
<protein>
    <submittedName>
        <fullName evidence="2">Uncharacterized protein</fullName>
    </submittedName>
</protein>
<gene>
    <name evidence="2" type="ORF">EST38_g3970</name>
</gene>
<reference evidence="2 3" key="1">
    <citation type="submission" date="2019-01" db="EMBL/GenBank/DDBJ databases">
        <title>Draft genome sequence of Psathyrella aberdarensis IHI B618.</title>
        <authorList>
            <person name="Buettner E."/>
            <person name="Kellner H."/>
        </authorList>
    </citation>
    <scope>NUCLEOTIDE SEQUENCE [LARGE SCALE GENOMIC DNA]</scope>
    <source>
        <strain evidence="2 3">IHI B618</strain>
    </source>
</reference>
<evidence type="ECO:0000313" key="2">
    <source>
        <dbReference type="EMBL" id="RXW21880.1"/>
    </source>
</evidence>
<accession>A0A4Q2DNN9</accession>
<evidence type="ECO:0000313" key="3">
    <source>
        <dbReference type="Proteomes" id="UP000290288"/>
    </source>
</evidence>
<feature type="region of interest" description="Disordered" evidence="1">
    <location>
        <begin position="108"/>
        <end position="128"/>
    </location>
</feature>
<dbReference type="OrthoDB" id="3250044at2759"/>
<name>A0A4Q2DNN9_9AGAR</name>